<sequence>MKKNILDIFSETNHKISQLRLIRNGETSSTYFGYFNNKKSIFKILKKNTDENLENNFYSQKISNQIVKENLFPKIIYSDHKNSLYVYEYFEGKELQTLNKELIIMIGSKLKKLHSLDLNKNLNSFESQIYLYIHKINKNKNNKILKEGIKLYTKLKNNKFDNVVSHNDLNNSNILFNNYEVRFIDYDYLSINDRFCDLARICSSYKFSKKDIEVFLESYGLVSNKNNLDILQRWQLMNLYTDVIWFYFLKESEFNIYNQNEMIVRARKLIKQQKQ</sequence>
<accession>Q6Q960</accession>
<dbReference type="Pfam" id="PF01636">
    <property type="entry name" value="APH"/>
    <property type="match status" value="1"/>
</dbReference>
<dbReference type="PANTHER" id="PTHR40086">
    <property type="entry name" value="PHOSPHOTRANSFERASE YTMP-RELATED"/>
    <property type="match status" value="1"/>
</dbReference>
<dbReference type="SUPFAM" id="SSF56112">
    <property type="entry name" value="Protein kinase-like (PK-like)"/>
    <property type="match status" value="1"/>
</dbReference>
<dbReference type="InterPro" id="IPR002575">
    <property type="entry name" value="Aminoglycoside_PTrfase"/>
</dbReference>
<gene>
    <name evidence="2" type="primary">licA</name>
    <name evidence="2" type="ORF">Red20E09_04</name>
</gene>
<name>Q6Q960_9GAMM</name>
<dbReference type="CDD" id="cd05151">
    <property type="entry name" value="ChoK-like"/>
    <property type="match status" value="1"/>
</dbReference>
<evidence type="ECO:0000259" key="1">
    <source>
        <dbReference type="PROSITE" id="PS50011"/>
    </source>
</evidence>
<dbReference type="InterPro" id="IPR000719">
    <property type="entry name" value="Prot_kinase_dom"/>
</dbReference>
<proteinExistence type="predicted"/>
<evidence type="ECO:0000313" key="2">
    <source>
        <dbReference type="EMBL" id="AAS73009.1"/>
    </source>
</evidence>
<dbReference type="PROSITE" id="PS50011">
    <property type="entry name" value="PROTEIN_KINASE_DOM"/>
    <property type="match status" value="1"/>
</dbReference>
<dbReference type="PANTHER" id="PTHR40086:SF1">
    <property type="entry name" value="CELL CYCLE REGULATOR CCRZ"/>
    <property type="match status" value="1"/>
</dbReference>
<dbReference type="GO" id="GO:0005524">
    <property type="term" value="F:ATP binding"/>
    <property type="evidence" value="ECO:0007669"/>
    <property type="project" value="InterPro"/>
</dbReference>
<dbReference type="GO" id="GO:0004672">
    <property type="term" value="F:protein kinase activity"/>
    <property type="evidence" value="ECO:0007669"/>
    <property type="project" value="InterPro"/>
</dbReference>
<reference evidence="2" key="1">
    <citation type="journal article" date="2004" name="Environ. Microbiol.">
        <title>Different SAR86 subgroups harbour divergent proteorhodopsins.</title>
        <authorList>
            <person name="Sabehi G."/>
            <person name="Beja O."/>
            <person name="Suzuki M.T."/>
            <person name="Preston C.M."/>
            <person name="DeLong E.F."/>
        </authorList>
    </citation>
    <scope>NUCLEOTIDE SEQUENCE</scope>
</reference>
<dbReference type="InterPro" id="IPR052077">
    <property type="entry name" value="CcrZ_PhaseVar_Mediator"/>
</dbReference>
<dbReference type="Gene3D" id="3.90.1200.10">
    <property type="match status" value="1"/>
</dbReference>
<protein>
    <submittedName>
        <fullName evidence="2">Predicted LicA</fullName>
    </submittedName>
</protein>
<feature type="domain" description="Protein kinase" evidence="1">
    <location>
        <begin position="16"/>
        <end position="275"/>
    </location>
</feature>
<reference evidence="2" key="2">
    <citation type="submission" date="2005-12" db="EMBL/GenBank/DDBJ databases">
        <authorList>
            <person name="Sabehi G."/>
            <person name="Beja O."/>
        </authorList>
    </citation>
    <scope>NUCLEOTIDE SEQUENCE</scope>
</reference>
<dbReference type="InterPro" id="IPR011009">
    <property type="entry name" value="Kinase-like_dom_sf"/>
</dbReference>
<dbReference type="AlphaFoldDB" id="Q6Q960"/>
<organism evidence="2">
    <name type="scientific">uncultured marine gamma proteobacterium EBAC20E09</name>
    <dbReference type="NCBI Taxonomy" id="266134"/>
    <lineage>
        <taxon>Bacteria</taxon>
        <taxon>Pseudomonadati</taxon>
        <taxon>Pseudomonadota</taxon>
        <taxon>Gammaproteobacteria</taxon>
        <taxon>SAR86 cluster</taxon>
        <taxon>environmental samples</taxon>
    </lineage>
</organism>
<dbReference type="EMBL" id="AY552545">
    <property type="protein sequence ID" value="AAS73009.1"/>
    <property type="molecule type" value="Genomic_DNA"/>
</dbReference>